<dbReference type="InterPro" id="IPR036291">
    <property type="entry name" value="NAD(P)-bd_dom_sf"/>
</dbReference>
<accession>A0A8H3WE87</accession>
<proteinExistence type="inferred from homology"/>
<dbReference type="Pfam" id="PF00106">
    <property type="entry name" value="adh_short"/>
    <property type="match status" value="1"/>
</dbReference>
<reference evidence="3 4" key="1">
    <citation type="submission" date="2019-12" db="EMBL/GenBank/DDBJ databases">
        <title>A genome sequence resource for the geographically widespread anthracnose pathogen Colletotrichum asianum.</title>
        <authorList>
            <person name="Meng Y."/>
        </authorList>
    </citation>
    <scope>NUCLEOTIDE SEQUENCE [LARGE SCALE GENOMIC DNA]</scope>
    <source>
        <strain evidence="3 4">ICMP 18580</strain>
    </source>
</reference>
<dbReference type="InterPro" id="IPR002347">
    <property type="entry name" value="SDR_fam"/>
</dbReference>
<gene>
    <name evidence="3" type="ORF">GQ607_005664</name>
</gene>
<keyword evidence="4" id="KW-1185">Reference proteome</keyword>
<dbReference type="SUPFAM" id="SSF51735">
    <property type="entry name" value="NAD(P)-binding Rossmann-fold domains"/>
    <property type="match status" value="1"/>
</dbReference>
<protein>
    <recommendedName>
        <fullName evidence="5">Short-chain dehydrogenase</fullName>
    </recommendedName>
</protein>
<evidence type="ECO:0000256" key="2">
    <source>
        <dbReference type="ARBA" id="ARBA00023002"/>
    </source>
</evidence>
<sequence length="248" mass="27605">MAETVLVFGASGNIGVSAVIGALQAKRKVIAVVRNQTSVEKIFDYVGTRDGITIAEADITSEDSVRGLVDQVRAGKLPPFQHVFASPGGLYWETSLVDLETSALHEIMKINFETYLYAYRATVPYLLEKGVSNSSWTMCSGASGDMGRRAAPAVTQGALFSMATVAARDNLDTNIRFNEIYLSYRVQHHVNLEDKKQFLGLAHLQTSREFAPLYEQLLDRTDIRSKRVNAISPEDVVNLKYETRYRDF</sequence>
<organism evidence="3 4">
    <name type="scientific">Colletotrichum asianum</name>
    <dbReference type="NCBI Taxonomy" id="702518"/>
    <lineage>
        <taxon>Eukaryota</taxon>
        <taxon>Fungi</taxon>
        <taxon>Dikarya</taxon>
        <taxon>Ascomycota</taxon>
        <taxon>Pezizomycotina</taxon>
        <taxon>Sordariomycetes</taxon>
        <taxon>Hypocreomycetidae</taxon>
        <taxon>Glomerellales</taxon>
        <taxon>Glomerellaceae</taxon>
        <taxon>Colletotrichum</taxon>
        <taxon>Colletotrichum gloeosporioides species complex</taxon>
    </lineage>
</organism>
<name>A0A8H3WE87_9PEZI</name>
<dbReference type="PANTHER" id="PTHR43477:SF1">
    <property type="entry name" value="DIHYDROANTICAPSIN 7-DEHYDROGENASE"/>
    <property type="match status" value="1"/>
</dbReference>
<evidence type="ECO:0000256" key="1">
    <source>
        <dbReference type="ARBA" id="ARBA00006484"/>
    </source>
</evidence>
<evidence type="ECO:0008006" key="5">
    <source>
        <dbReference type="Google" id="ProtNLM"/>
    </source>
</evidence>
<dbReference type="OrthoDB" id="10254221at2759"/>
<dbReference type="Gene3D" id="3.40.50.720">
    <property type="entry name" value="NAD(P)-binding Rossmann-like Domain"/>
    <property type="match status" value="1"/>
</dbReference>
<comment type="similarity">
    <text evidence="1">Belongs to the short-chain dehydrogenases/reductases (SDR) family.</text>
</comment>
<evidence type="ECO:0000313" key="3">
    <source>
        <dbReference type="EMBL" id="KAF0327181.1"/>
    </source>
</evidence>
<dbReference type="PANTHER" id="PTHR43477">
    <property type="entry name" value="DIHYDROANTICAPSIN 7-DEHYDROGENASE"/>
    <property type="match status" value="1"/>
</dbReference>
<dbReference type="CDD" id="cd05233">
    <property type="entry name" value="SDR_c"/>
    <property type="match status" value="1"/>
</dbReference>
<dbReference type="Proteomes" id="UP000434172">
    <property type="component" value="Unassembled WGS sequence"/>
</dbReference>
<dbReference type="GO" id="GO:0016491">
    <property type="term" value="F:oxidoreductase activity"/>
    <property type="evidence" value="ECO:0007669"/>
    <property type="project" value="UniProtKB-KW"/>
</dbReference>
<keyword evidence="2" id="KW-0560">Oxidoreductase</keyword>
<dbReference type="InterPro" id="IPR051122">
    <property type="entry name" value="SDR_DHRS6-like"/>
</dbReference>
<dbReference type="EMBL" id="WOWK01000025">
    <property type="protein sequence ID" value="KAF0327181.1"/>
    <property type="molecule type" value="Genomic_DNA"/>
</dbReference>
<comment type="caution">
    <text evidence="3">The sequence shown here is derived from an EMBL/GenBank/DDBJ whole genome shotgun (WGS) entry which is preliminary data.</text>
</comment>
<evidence type="ECO:0000313" key="4">
    <source>
        <dbReference type="Proteomes" id="UP000434172"/>
    </source>
</evidence>
<dbReference type="AlphaFoldDB" id="A0A8H3WE87"/>